<dbReference type="PANTHER" id="PTHR30455">
    <property type="entry name" value="TRANSCRIPTIONAL REPRESSOR NRDR"/>
    <property type="match status" value="1"/>
</dbReference>
<protein>
    <recommendedName>
        <fullName evidence="7">Transcriptional repressor NrdR</fullName>
    </recommendedName>
</protein>
<reference evidence="9 10" key="1">
    <citation type="submission" date="2015-02" db="EMBL/GenBank/DDBJ databases">
        <title>Improved understanding of the partial-nitritation anammox process through 23 genomes representing the majority of the microbial community.</title>
        <authorList>
            <person name="Speth D.R."/>
            <person name="In T Zandt M."/>
            <person name="Guerrero Cruz S."/>
            <person name="Jetten M.S."/>
            <person name="Dutilh B.E."/>
        </authorList>
    </citation>
    <scope>NUCLEOTIDE SEQUENCE [LARGE SCALE GENOMIC DNA]</scope>
    <source>
        <strain evidence="9">OLB20</strain>
    </source>
</reference>
<evidence type="ECO:0000256" key="3">
    <source>
        <dbReference type="ARBA" id="ARBA00022840"/>
    </source>
</evidence>
<feature type="domain" description="ATP-cone" evidence="8">
    <location>
        <begin position="49"/>
        <end position="139"/>
    </location>
</feature>
<dbReference type="Proteomes" id="UP000070457">
    <property type="component" value="Unassembled WGS sequence"/>
</dbReference>
<evidence type="ECO:0000256" key="1">
    <source>
        <dbReference type="ARBA" id="ARBA00022491"/>
    </source>
</evidence>
<dbReference type="GO" id="GO:0003677">
    <property type="term" value="F:DNA binding"/>
    <property type="evidence" value="ECO:0007669"/>
    <property type="project" value="UniProtKB-KW"/>
</dbReference>
<name>A0A136M0Q8_9BACT</name>
<keyword evidence="1 7" id="KW-0678">Repressor</keyword>
<evidence type="ECO:0000256" key="4">
    <source>
        <dbReference type="ARBA" id="ARBA00023015"/>
    </source>
</evidence>
<evidence type="ECO:0000256" key="5">
    <source>
        <dbReference type="ARBA" id="ARBA00023125"/>
    </source>
</evidence>
<comment type="similarity">
    <text evidence="7">Belongs to the NrdR family.</text>
</comment>
<keyword evidence="2 7" id="KW-0547">Nucleotide-binding</keyword>
<dbReference type="AlphaFoldDB" id="A0A136M0Q8"/>
<keyword evidence="7" id="KW-0862">Zinc</keyword>
<keyword evidence="6 7" id="KW-0804">Transcription</keyword>
<dbReference type="PANTHER" id="PTHR30455:SF2">
    <property type="entry name" value="TRANSCRIPTIONAL REPRESSOR NRDR"/>
    <property type="match status" value="1"/>
</dbReference>
<sequence length="153" mass="17910">MLCPFCHKDSNKVIDKRDNNETGVTRRRRECLICTKRFTTYERIENISLHVVKRSGKIEEFDREKLKRGVTRAVKKRLIPESVIDEMIDDIELKLLNRKTSEIKSTEIGKMVLTRLKKIDTIGYLLFASVYRDFNCIADFEEAIAELKHVTST</sequence>
<organism evidence="9 10">
    <name type="scientific">candidate division WS6 bacterium OLB20</name>
    <dbReference type="NCBI Taxonomy" id="1617426"/>
    <lineage>
        <taxon>Bacteria</taxon>
        <taxon>Candidatus Dojkabacteria</taxon>
    </lineage>
</organism>
<dbReference type="HAMAP" id="MF_00440">
    <property type="entry name" value="NrdR"/>
    <property type="match status" value="1"/>
</dbReference>
<evidence type="ECO:0000313" key="9">
    <source>
        <dbReference type="EMBL" id="KXK27457.1"/>
    </source>
</evidence>
<dbReference type="InterPro" id="IPR005144">
    <property type="entry name" value="ATP-cone_dom"/>
</dbReference>
<dbReference type="GO" id="GO:0045892">
    <property type="term" value="P:negative regulation of DNA-templated transcription"/>
    <property type="evidence" value="ECO:0007669"/>
    <property type="project" value="UniProtKB-UniRule"/>
</dbReference>
<accession>A0A136M0Q8</accession>
<dbReference type="PATRIC" id="fig|1617426.3.peg.332"/>
<feature type="zinc finger region" evidence="7">
    <location>
        <begin position="3"/>
        <end position="34"/>
    </location>
</feature>
<dbReference type="EMBL" id="JYNZ01000002">
    <property type="protein sequence ID" value="KXK27457.1"/>
    <property type="molecule type" value="Genomic_DNA"/>
</dbReference>
<evidence type="ECO:0000256" key="7">
    <source>
        <dbReference type="HAMAP-Rule" id="MF_00440"/>
    </source>
</evidence>
<evidence type="ECO:0000256" key="2">
    <source>
        <dbReference type="ARBA" id="ARBA00022741"/>
    </source>
</evidence>
<dbReference type="InterPro" id="IPR055173">
    <property type="entry name" value="NrdR-like_N"/>
</dbReference>
<dbReference type="Pfam" id="PF22811">
    <property type="entry name" value="Zn_ribbon_NrdR"/>
    <property type="match status" value="1"/>
</dbReference>
<keyword evidence="3 7" id="KW-0067">ATP-binding</keyword>
<dbReference type="NCBIfam" id="TIGR00244">
    <property type="entry name" value="transcriptional regulator NrdR"/>
    <property type="match status" value="1"/>
</dbReference>
<dbReference type="InterPro" id="IPR003796">
    <property type="entry name" value="RNR_NrdR-like"/>
</dbReference>
<keyword evidence="5 7" id="KW-0238">DNA-binding</keyword>
<keyword evidence="7" id="KW-0479">Metal-binding</keyword>
<comment type="caution">
    <text evidence="9">The sequence shown here is derived from an EMBL/GenBank/DDBJ whole genome shotgun (WGS) entry which is preliminary data.</text>
</comment>
<dbReference type="Pfam" id="PF03477">
    <property type="entry name" value="ATP-cone"/>
    <property type="match status" value="1"/>
</dbReference>
<evidence type="ECO:0000313" key="10">
    <source>
        <dbReference type="Proteomes" id="UP000070457"/>
    </source>
</evidence>
<dbReference type="PROSITE" id="PS51161">
    <property type="entry name" value="ATP_CONE"/>
    <property type="match status" value="1"/>
</dbReference>
<evidence type="ECO:0000259" key="8">
    <source>
        <dbReference type="PROSITE" id="PS51161"/>
    </source>
</evidence>
<dbReference type="GO" id="GO:0008270">
    <property type="term" value="F:zinc ion binding"/>
    <property type="evidence" value="ECO:0007669"/>
    <property type="project" value="UniProtKB-UniRule"/>
</dbReference>
<keyword evidence="7" id="KW-0863">Zinc-finger</keyword>
<keyword evidence="4 7" id="KW-0805">Transcription regulation</keyword>
<comment type="function">
    <text evidence="7">Negatively regulates transcription of bacterial ribonucleotide reductase nrd genes and operons by binding to NrdR-boxes.</text>
</comment>
<dbReference type="GO" id="GO:0005524">
    <property type="term" value="F:ATP binding"/>
    <property type="evidence" value="ECO:0007669"/>
    <property type="project" value="UniProtKB-UniRule"/>
</dbReference>
<evidence type="ECO:0000256" key="6">
    <source>
        <dbReference type="ARBA" id="ARBA00023163"/>
    </source>
</evidence>
<comment type="cofactor">
    <cofactor evidence="7">
        <name>Zn(2+)</name>
        <dbReference type="ChEBI" id="CHEBI:29105"/>
    </cofactor>
    <text evidence="7">Binds 1 zinc ion.</text>
</comment>
<dbReference type="STRING" id="1617426.TR69_WS6001000334"/>
<gene>
    <name evidence="7 9" type="primary">nrdR</name>
    <name evidence="9" type="ORF">TR69_WS6001000334</name>
</gene>
<proteinExistence type="inferred from homology"/>